<feature type="transmembrane region" description="Helical" evidence="1">
    <location>
        <begin position="147"/>
        <end position="165"/>
    </location>
</feature>
<dbReference type="InterPro" id="IPR037185">
    <property type="entry name" value="EmrE-like"/>
</dbReference>
<organism evidence="2 3">
    <name type="scientific">Sphingobacterium kitahiroshimense</name>
    <dbReference type="NCBI Taxonomy" id="470446"/>
    <lineage>
        <taxon>Bacteria</taxon>
        <taxon>Pseudomonadati</taxon>
        <taxon>Bacteroidota</taxon>
        <taxon>Sphingobacteriia</taxon>
        <taxon>Sphingobacteriales</taxon>
        <taxon>Sphingobacteriaceae</taxon>
        <taxon>Sphingobacterium</taxon>
    </lineage>
</organism>
<feature type="transmembrane region" description="Helical" evidence="1">
    <location>
        <begin position="211"/>
        <end position="229"/>
    </location>
</feature>
<keyword evidence="3" id="KW-1185">Reference proteome</keyword>
<keyword evidence="1" id="KW-0812">Transmembrane</keyword>
<feature type="transmembrane region" description="Helical" evidence="1">
    <location>
        <begin position="177"/>
        <end position="199"/>
    </location>
</feature>
<evidence type="ECO:0000256" key="1">
    <source>
        <dbReference type="SAM" id="Phobius"/>
    </source>
</evidence>
<dbReference type="EMBL" id="JBDJNQ010000008">
    <property type="protein sequence ID" value="MEN5379001.1"/>
    <property type="molecule type" value="Genomic_DNA"/>
</dbReference>
<feature type="transmembrane region" description="Helical" evidence="1">
    <location>
        <begin position="63"/>
        <end position="84"/>
    </location>
</feature>
<protein>
    <submittedName>
        <fullName evidence="2">EamA/RhaT family transporter</fullName>
    </submittedName>
</protein>
<keyword evidence="1" id="KW-1133">Transmembrane helix</keyword>
<name>A0ABV0BWC5_9SPHI</name>
<proteinExistence type="predicted"/>
<gene>
    <name evidence="2" type="ORF">ABE541_17190</name>
</gene>
<evidence type="ECO:0000313" key="3">
    <source>
        <dbReference type="Proteomes" id="UP001409291"/>
    </source>
</evidence>
<comment type="caution">
    <text evidence="2">The sequence shown here is derived from an EMBL/GenBank/DDBJ whole genome shotgun (WGS) entry which is preliminary data.</text>
</comment>
<dbReference type="RefSeq" id="WP_021191199.1">
    <property type="nucleotide sequence ID" value="NZ_JAOQNK010000001.1"/>
</dbReference>
<reference evidence="2 3" key="1">
    <citation type="submission" date="2024-04" db="EMBL/GenBank/DDBJ databases">
        <title>WGS of bacteria from Torrens River.</title>
        <authorList>
            <person name="Wyrsch E.R."/>
            <person name="Drigo B."/>
        </authorList>
    </citation>
    <scope>NUCLEOTIDE SEQUENCE [LARGE SCALE GENOMIC DNA]</scope>
    <source>
        <strain evidence="2 3">TWI391</strain>
    </source>
</reference>
<feature type="transmembrane region" description="Helical" evidence="1">
    <location>
        <begin position="241"/>
        <end position="262"/>
    </location>
</feature>
<feature type="transmembrane region" description="Helical" evidence="1">
    <location>
        <begin position="269"/>
        <end position="286"/>
    </location>
</feature>
<dbReference type="SUPFAM" id="SSF103481">
    <property type="entry name" value="Multidrug resistance efflux transporter EmrE"/>
    <property type="match status" value="1"/>
</dbReference>
<dbReference type="Gene3D" id="1.10.3730.20">
    <property type="match status" value="1"/>
</dbReference>
<dbReference type="Proteomes" id="UP001409291">
    <property type="component" value="Unassembled WGS sequence"/>
</dbReference>
<feature type="transmembrane region" description="Helical" evidence="1">
    <location>
        <begin position="119"/>
        <end position="135"/>
    </location>
</feature>
<accession>A0ABV0BWC5</accession>
<keyword evidence="1" id="KW-0472">Membrane</keyword>
<sequence length="287" mass="31773">MIFVLLSVLCSVTVAVLLKYAKLQQVSTKQIIVWNYPVAAVLTYFVLEPDLGDIQIGQMPWELYIPLAILLPTLFIFIALTIQYTGLVKTEIAQRLSLFIPLMASFVLFSEVITWNKGIGILVGLVAIICSIGWQKGNVKNNNKIGSLLYPLIVFIGMGVIDILFKQIALHQSVPYITAMFVVFLLAIAVAFLFMIYFLAIEKQSFSFKSFGFGIVLGFFNFGNILFYMKAHRAIPDNPSIVFTGMNIGVISIGALVGVLLFKEKLSAINKLGLALSIISVLIITYL</sequence>
<evidence type="ECO:0000313" key="2">
    <source>
        <dbReference type="EMBL" id="MEN5379001.1"/>
    </source>
</evidence>